<accession>A0ABS9Q9W5</accession>
<dbReference type="Proteomes" id="UP001201701">
    <property type="component" value="Unassembled WGS sequence"/>
</dbReference>
<sequence>MALFKFQGQKQFRVRSPRRDRETDAARAARLLALVDGLRKEIERERDGLRNRHESVAFQAAFSQQALEDDEATSMSPAISDLTDMMIRYAERISALEKQIDFVTGLRAQAKLFPLENEEVGASAAGKGRRLA</sequence>
<reference evidence="1 2" key="1">
    <citation type="submission" date="2022-02" db="EMBL/GenBank/DDBJ databases">
        <title>Draft genome sequence of Mezorhizobium retamae strain IRAMC:0171 isolated from Retama raetam nodules.</title>
        <authorList>
            <person name="Bengaied R."/>
            <person name="Sbissi I."/>
            <person name="Huber K."/>
            <person name="Ghodbane F."/>
            <person name="Nouioui I."/>
            <person name="Tarhouni M."/>
            <person name="Gtari M."/>
        </authorList>
    </citation>
    <scope>NUCLEOTIDE SEQUENCE [LARGE SCALE GENOMIC DNA]</scope>
    <source>
        <strain evidence="1 2">IRAMC:0171</strain>
    </source>
</reference>
<dbReference type="RefSeq" id="WP_239362245.1">
    <property type="nucleotide sequence ID" value="NZ_JAKREW010000002.1"/>
</dbReference>
<evidence type="ECO:0000313" key="2">
    <source>
        <dbReference type="Proteomes" id="UP001201701"/>
    </source>
</evidence>
<keyword evidence="2" id="KW-1185">Reference proteome</keyword>
<dbReference type="EMBL" id="JAKREW010000002">
    <property type="protein sequence ID" value="MCG7504191.1"/>
    <property type="molecule type" value="Genomic_DNA"/>
</dbReference>
<comment type="caution">
    <text evidence="1">The sequence shown here is derived from an EMBL/GenBank/DDBJ whole genome shotgun (WGS) entry which is preliminary data.</text>
</comment>
<organism evidence="1 2">
    <name type="scientific">Mesorhizobium retamae</name>
    <dbReference type="NCBI Taxonomy" id="2912854"/>
    <lineage>
        <taxon>Bacteria</taxon>
        <taxon>Pseudomonadati</taxon>
        <taxon>Pseudomonadota</taxon>
        <taxon>Alphaproteobacteria</taxon>
        <taxon>Hyphomicrobiales</taxon>
        <taxon>Phyllobacteriaceae</taxon>
        <taxon>Mesorhizobium</taxon>
    </lineage>
</organism>
<evidence type="ECO:0000313" key="1">
    <source>
        <dbReference type="EMBL" id="MCG7504191.1"/>
    </source>
</evidence>
<name>A0ABS9Q9W5_9HYPH</name>
<gene>
    <name evidence="1" type="ORF">L4923_04080</name>
</gene>
<proteinExistence type="predicted"/>
<protein>
    <submittedName>
        <fullName evidence="1">Uncharacterized protein</fullName>
    </submittedName>
</protein>